<dbReference type="PANTHER" id="PTHR32322">
    <property type="entry name" value="INNER MEMBRANE TRANSPORTER"/>
    <property type="match status" value="1"/>
</dbReference>
<feature type="transmembrane region" description="Helical" evidence="6">
    <location>
        <begin position="103"/>
        <end position="126"/>
    </location>
</feature>
<feature type="domain" description="EamA" evidence="7">
    <location>
        <begin position="25"/>
        <end position="150"/>
    </location>
</feature>
<feature type="transmembrane region" description="Helical" evidence="6">
    <location>
        <begin position="21"/>
        <end position="41"/>
    </location>
</feature>
<evidence type="ECO:0000256" key="1">
    <source>
        <dbReference type="ARBA" id="ARBA00004141"/>
    </source>
</evidence>
<dbReference type="InterPro" id="IPR037185">
    <property type="entry name" value="EmrE-like"/>
</dbReference>
<keyword evidence="5 6" id="KW-0472">Membrane</keyword>
<organism evidence="8 9">
    <name type="scientific">Dokdonella fugitiva</name>
    <dbReference type="NCBI Taxonomy" id="328517"/>
    <lineage>
        <taxon>Bacteria</taxon>
        <taxon>Pseudomonadati</taxon>
        <taxon>Pseudomonadota</taxon>
        <taxon>Gammaproteobacteria</taxon>
        <taxon>Lysobacterales</taxon>
        <taxon>Rhodanobacteraceae</taxon>
        <taxon>Dokdonella</taxon>
    </lineage>
</organism>
<evidence type="ECO:0000256" key="6">
    <source>
        <dbReference type="SAM" id="Phobius"/>
    </source>
</evidence>
<evidence type="ECO:0000256" key="2">
    <source>
        <dbReference type="ARBA" id="ARBA00007362"/>
    </source>
</evidence>
<protein>
    <submittedName>
        <fullName evidence="8">Drug/metabolite transporter (DMT)-like permease</fullName>
    </submittedName>
</protein>
<dbReference type="RefSeq" id="WP_182532783.1">
    <property type="nucleotide sequence ID" value="NZ_JACGXL010000008.1"/>
</dbReference>
<feature type="transmembrane region" description="Helical" evidence="6">
    <location>
        <begin position="253"/>
        <end position="271"/>
    </location>
</feature>
<feature type="transmembrane region" description="Helical" evidence="6">
    <location>
        <begin position="192"/>
        <end position="211"/>
    </location>
</feature>
<gene>
    <name evidence="8" type="ORF">FHW12_003990</name>
</gene>
<comment type="caution">
    <text evidence="8">The sequence shown here is derived from an EMBL/GenBank/DDBJ whole genome shotgun (WGS) entry which is preliminary data.</text>
</comment>
<evidence type="ECO:0000313" key="8">
    <source>
        <dbReference type="EMBL" id="MBA8889743.1"/>
    </source>
</evidence>
<accession>A0A839F3W7</accession>
<proteinExistence type="inferred from homology"/>
<dbReference type="Pfam" id="PF00892">
    <property type="entry name" value="EamA"/>
    <property type="match status" value="2"/>
</dbReference>
<comment type="subcellular location">
    <subcellularLocation>
        <location evidence="1">Membrane</location>
        <topology evidence="1">Multi-pass membrane protein</topology>
    </subcellularLocation>
</comment>
<dbReference type="AlphaFoldDB" id="A0A839F3W7"/>
<evidence type="ECO:0000256" key="3">
    <source>
        <dbReference type="ARBA" id="ARBA00022692"/>
    </source>
</evidence>
<comment type="similarity">
    <text evidence="2">Belongs to the EamA transporter family.</text>
</comment>
<dbReference type="InterPro" id="IPR000620">
    <property type="entry name" value="EamA_dom"/>
</dbReference>
<name>A0A839F3W7_9GAMM</name>
<dbReference type="PANTHER" id="PTHR32322:SF2">
    <property type="entry name" value="EAMA DOMAIN-CONTAINING PROTEIN"/>
    <property type="match status" value="1"/>
</dbReference>
<feature type="transmembrane region" description="Helical" evidence="6">
    <location>
        <begin position="223"/>
        <end position="246"/>
    </location>
</feature>
<evidence type="ECO:0000313" key="9">
    <source>
        <dbReference type="Proteomes" id="UP000550401"/>
    </source>
</evidence>
<sequence length="299" mass="30919">MSRLAAPPLDGVAGARANRRVMAGVFVVLWCTGYPAGLVAVQHAAPFTILFLRFAFAAVIFAAMALVARARRPGWREVGHHAVVGVLSLAVSFGGIYEALRLGIGTGVAALFIGALPLATAALGLLLGERLRAVQWIGLALGLAGVVLVLRGRFGGGAADLDAYAAGTLSLIALAAGTHYQKRRATVADLRVGLAVQHAVAALALLPLAVFAEHFRIDASVTFAGALAWLVLVNSIGGFALLFALLRGGAATDVATLFFLMPPITALMGWLVLGERLAPAMLPGFALVAFGVWLGTRAR</sequence>
<dbReference type="SUPFAM" id="SSF103481">
    <property type="entry name" value="Multidrug resistance efflux transporter EmrE"/>
    <property type="match status" value="2"/>
</dbReference>
<reference evidence="8 9" key="1">
    <citation type="submission" date="2020-07" db="EMBL/GenBank/DDBJ databases">
        <title>Genomic Encyclopedia of Type Strains, Phase IV (KMG-V): Genome sequencing to study the core and pangenomes of soil and plant-associated prokaryotes.</title>
        <authorList>
            <person name="Whitman W."/>
        </authorList>
    </citation>
    <scope>NUCLEOTIDE SEQUENCE [LARGE SCALE GENOMIC DNA]</scope>
    <source>
        <strain evidence="8 9">RH2WT43</strain>
    </source>
</reference>
<feature type="domain" description="EamA" evidence="7">
    <location>
        <begin position="169"/>
        <end position="294"/>
    </location>
</feature>
<feature type="transmembrane region" description="Helical" evidence="6">
    <location>
        <begin position="47"/>
        <end position="66"/>
    </location>
</feature>
<evidence type="ECO:0000256" key="5">
    <source>
        <dbReference type="ARBA" id="ARBA00023136"/>
    </source>
</evidence>
<feature type="transmembrane region" description="Helical" evidence="6">
    <location>
        <begin position="163"/>
        <end position="180"/>
    </location>
</feature>
<keyword evidence="4 6" id="KW-1133">Transmembrane helix</keyword>
<feature type="transmembrane region" description="Helical" evidence="6">
    <location>
        <begin position="78"/>
        <end position="97"/>
    </location>
</feature>
<evidence type="ECO:0000259" key="7">
    <source>
        <dbReference type="Pfam" id="PF00892"/>
    </source>
</evidence>
<dbReference type="EMBL" id="JACGXL010000008">
    <property type="protein sequence ID" value="MBA8889743.1"/>
    <property type="molecule type" value="Genomic_DNA"/>
</dbReference>
<evidence type="ECO:0000256" key="4">
    <source>
        <dbReference type="ARBA" id="ARBA00022989"/>
    </source>
</evidence>
<keyword evidence="3 6" id="KW-0812">Transmembrane</keyword>
<dbReference type="GO" id="GO:0016020">
    <property type="term" value="C:membrane"/>
    <property type="evidence" value="ECO:0007669"/>
    <property type="project" value="UniProtKB-SubCell"/>
</dbReference>
<dbReference type="InterPro" id="IPR050638">
    <property type="entry name" value="AA-Vitamin_Transporters"/>
</dbReference>
<feature type="transmembrane region" description="Helical" evidence="6">
    <location>
        <begin position="277"/>
        <end position="296"/>
    </location>
</feature>
<dbReference type="Proteomes" id="UP000550401">
    <property type="component" value="Unassembled WGS sequence"/>
</dbReference>
<keyword evidence="9" id="KW-1185">Reference proteome</keyword>
<feature type="transmembrane region" description="Helical" evidence="6">
    <location>
        <begin position="133"/>
        <end position="151"/>
    </location>
</feature>